<proteinExistence type="inferred from homology"/>
<keyword evidence="4" id="KW-0862">Zinc</keyword>
<name>A0ABT0ZXR4_9PSEU</name>
<evidence type="ECO:0000256" key="4">
    <source>
        <dbReference type="ARBA" id="ARBA00022833"/>
    </source>
</evidence>
<protein>
    <recommendedName>
        <fullName evidence="6">fructokinase</fullName>
        <ecNumber evidence="6">2.7.1.4</ecNumber>
    </recommendedName>
</protein>
<dbReference type="PROSITE" id="PS01125">
    <property type="entry name" value="ROK"/>
    <property type="match status" value="1"/>
</dbReference>
<evidence type="ECO:0000256" key="2">
    <source>
        <dbReference type="ARBA" id="ARBA00006479"/>
    </source>
</evidence>
<evidence type="ECO:0000313" key="9">
    <source>
        <dbReference type="Proteomes" id="UP001165283"/>
    </source>
</evidence>
<evidence type="ECO:0000256" key="5">
    <source>
        <dbReference type="ARBA" id="ARBA00022842"/>
    </source>
</evidence>
<sequence>MITSQPTDGRATPVRFGAVEAGGTKFVCLLGSSPADITASTRIPTRDPASTLAEVIAFFAAEPAPAAIGVGSFGPVELRRDHPQYGFITASPKPGWRDVDVVGALRGALGVPVGLHTDVAGAALGEGRWGAARGLDTYVYMTVGTGVGAAAVVDGRLPTGLGHPEMGHMSVPRQPGDDFPGRCPFHGDCLEGMAAGPAVAARFGRPGEQLDGDDLRRAVEWEAGYLAEAVRTVVYALAPQRVVIGGSVPQLPGLFPRLRSRLGEVMAGYGALPEHGADDFVVPAGLGGMAGPAGALLLAELALAEAPTA</sequence>
<dbReference type="InterPro" id="IPR049874">
    <property type="entry name" value="ROK_cs"/>
</dbReference>
<dbReference type="Gene3D" id="3.30.420.40">
    <property type="match status" value="2"/>
</dbReference>
<evidence type="ECO:0000313" key="8">
    <source>
        <dbReference type="EMBL" id="MCO1655540.1"/>
    </source>
</evidence>
<keyword evidence="9" id="KW-1185">Reference proteome</keyword>
<comment type="similarity">
    <text evidence="2">Belongs to the ROK (NagC/XylR) family.</text>
</comment>
<dbReference type="Proteomes" id="UP001165283">
    <property type="component" value="Unassembled WGS sequence"/>
</dbReference>
<evidence type="ECO:0000256" key="6">
    <source>
        <dbReference type="ARBA" id="ARBA00038887"/>
    </source>
</evidence>
<accession>A0ABT0ZXR4</accession>
<comment type="cofactor">
    <cofactor evidence="1">
        <name>Mg(2+)</name>
        <dbReference type="ChEBI" id="CHEBI:18420"/>
    </cofactor>
</comment>
<evidence type="ECO:0000256" key="1">
    <source>
        <dbReference type="ARBA" id="ARBA00001946"/>
    </source>
</evidence>
<dbReference type="SUPFAM" id="SSF53067">
    <property type="entry name" value="Actin-like ATPase domain"/>
    <property type="match status" value="1"/>
</dbReference>
<comment type="caution">
    <text evidence="8">The sequence shown here is derived from an EMBL/GenBank/DDBJ whole genome shotgun (WGS) entry which is preliminary data.</text>
</comment>
<comment type="catalytic activity">
    <reaction evidence="7">
        <text>D-fructose + ATP = D-fructose 6-phosphate + ADP + H(+)</text>
        <dbReference type="Rhea" id="RHEA:16125"/>
        <dbReference type="ChEBI" id="CHEBI:15378"/>
        <dbReference type="ChEBI" id="CHEBI:30616"/>
        <dbReference type="ChEBI" id="CHEBI:37721"/>
        <dbReference type="ChEBI" id="CHEBI:61527"/>
        <dbReference type="ChEBI" id="CHEBI:456216"/>
        <dbReference type="EC" id="2.7.1.4"/>
    </reaction>
</comment>
<dbReference type="Pfam" id="PF00480">
    <property type="entry name" value="ROK"/>
    <property type="match status" value="1"/>
</dbReference>
<evidence type="ECO:0000256" key="3">
    <source>
        <dbReference type="ARBA" id="ARBA00022723"/>
    </source>
</evidence>
<dbReference type="PANTHER" id="PTHR42742:SF3">
    <property type="entry name" value="FRUCTOKINASE"/>
    <property type="match status" value="1"/>
</dbReference>
<dbReference type="InterPro" id="IPR043129">
    <property type="entry name" value="ATPase_NBD"/>
</dbReference>
<gene>
    <name evidence="8" type="ORF">KDL28_10790</name>
</gene>
<dbReference type="InterPro" id="IPR000600">
    <property type="entry name" value="ROK"/>
</dbReference>
<evidence type="ECO:0000256" key="7">
    <source>
        <dbReference type="ARBA" id="ARBA00048451"/>
    </source>
</evidence>
<dbReference type="EMBL" id="JAGSOV010000023">
    <property type="protein sequence ID" value="MCO1655540.1"/>
    <property type="molecule type" value="Genomic_DNA"/>
</dbReference>
<dbReference type="CDD" id="cd24067">
    <property type="entry name" value="ASKHA_NBD_ROK_BsFRK-like"/>
    <property type="match status" value="1"/>
</dbReference>
<dbReference type="PANTHER" id="PTHR42742">
    <property type="entry name" value="TRANSCRIPTIONAL REPRESSOR MPRA"/>
    <property type="match status" value="1"/>
</dbReference>
<dbReference type="EC" id="2.7.1.4" evidence="6"/>
<keyword evidence="5" id="KW-0460">Magnesium</keyword>
<dbReference type="InterPro" id="IPR051804">
    <property type="entry name" value="Carb_Metab_Reg_Kinase/Isom"/>
</dbReference>
<organism evidence="8 9">
    <name type="scientific">Pseudonocardia humida</name>
    <dbReference type="NCBI Taxonomy" id="2800819"/>
    <lineage>
        <taxon>Bacteria</taxon>
        <taxon>Bacillati</taxon>
        <taxon>Actinomycetota</taxon>
        <taxon>Actinomycetes</taxon>
        <taxon>Pseudonocardiales</taxon>
        <taxon>Pseudonocardiaceae</taxon>
        <taxon>Pseudonocardia</taxon>
    </lineage>
</organism>
<reference evidence="8" key="1">
    <citation type="submission" date="2021-04" db="EMBL/GenBank/DDBJ databases">
        <title>Pseudonocardia sp. nov., isolated from sandy soil of mangrove forest.</title>
        <authorList>
            <person name="Zan Z."/>
            <person name="Huang R."/>
            <person name="Liu W."/>
        </authorList>
    </citation>
    <scope>NUCLEOTIDE SEQUENCE</scope>
    <source>
        <strain evidence="8">S2-4</strain>
    </source>
</reference>
<dbReference type="RefSeq" id="WP_252437407.1">
    <property type="nucleotide sequence ID" value="NZ_JAGSOV010000023.1"/>
</dbReference>
<keyword evidence="3" id="KW-0479">Metal-binding</keyword>